<dbReference type="InterPro" id="IPR001041">
    <property type="entry name" value="2Fe-2S_ferredoxin-type"/>
</dbReference>
<gene>
    <name evidence="7" type="ORF">C7B43_08020</name>
</gene>
<dbReference type="InterPro" id="IPR002888">
    <property type="entry name" value="2Fe-2S-bd"/>
</dbReference>
<dbReference type="PANTHER" id="PTHR44379">
    <property type="entry name" value="OXIDOREDUCTASE WITH IRON-SULFUR SUBUNIT"/>
    <property type="match status" value="1"/>
</dbReference>
<evidence type="ECO:0000256" key="1">
    <source>
        <dbReference type="ARBA" id="ARBA00022714"/>
    </source>
</evidence>
<keyword evidence="3" id="KW-0560">Oxidoreductase</keyword>
<dbReference type="AlphaFoldDB" id="A0A2T2X534"/>
<dbReference type="PROSITE" id="PS00197">
    <property type="entry name" value="2FE2S_FER_1"/>
    <property type="match status" value="1"/>
</dbReference>
<evidence type="ECO:0000259" key="6">
    <source>
        <dbReference type="PROSITE" id="PS51085"/>
    </source>
</evidence>
<organism evidence="7 8">
    <name type="scientific">Sulfobacillus benefaciens</name>
    <dbReference type="NCBI Taxonomy" id="453960"/>
    <lineage>
        <taxon>Bacteria</taxon>
        <taxon>Bacillati</taxon>
        <taxon>Bacillota</taxon>
        <taxon>Clostridia</taxon>
        <taxon>Eubacteriales</taxon>
        <taxon>Clostridiales Family XVII. Incertae Sedis</taxon>
        <taxon>Sulfobacillus</taxon>
    </lineage>
</organism>
<dbReference type="PROSITE" id="PS51085">
    <property type="entry name" value="2FE2S_FER_2"/>
    <property type="match status" value="1"/>
</dbReference>
<proteinExistence type="predicted"/>
<dbReference type="InterPro" id="IPR012675">
    <property type="entry name" value="Beta-grasp_dom_sf"/>
</dbReference>
<accession>A0A2T2X534</accession>
<evidence type="ECO:0000313" key="8">
    <source>
        <dbReference type="Proteomes" id="UP000242699"/>
    </source>
</evidence>
<dbReference type="InterPro" id="IPR036010">
    <property type="entry name" value="2Fe-2S_ferredoxin-like_sf"/>
</dbReference>
<dbReference type="PANTHER" id="PTHR44379:SF8">
    <property type="entry name" value="XANTHINE DEHYDROGENASE IRON-SULFUR-BINDING SUBUNIT XDHC-RELATED"/>
    <property type="match status" value="1"/>
</dbReference>
<dbReference type="Pfam" id="PF01799">
    <property type="entry name" value="Fer2_2"/>
    <property type="match status" value="1"/>
</dbReference>
<feature type="domain" description="2Fe-2S ferredoxin-type" evidence="6">
    <location>
        <begin position="1"/>
        <end position="77"/>
    </location>
</feature>
<evidence type="ECO:0000313" key="7">
    <source>
        <dbReference type="EMBL" id="PSR29595.1"/>
    </source>
</evidence>
<dbReference type="Pfam" id="PF00111">
    <property type="entry name" value="Fer2"/>
    <property type="match status" value="1"/>
</dbReference>
<protein>
    <submittedName>
        <fullName evidence="7">(2Fe-2S)-binding protein</fullName>
    </submittedName>
</protein>
<name>A0A2T2X534_9FIRM</name>
<dbReference type="GO" id="GO:0016491">
    <property type="term" value="F:oxidoreductase activity"/>
    <property type="evidence" value="ECO:0007669"/>
    <property type="project" value="UniProtKB-KW"/>
</dbReference>
<dbReference type="Proteomes" id="UP000242699">
    <property type="component" value="Unassembled WGS sequence"/>
</dbReference>
<evidence type="ECO:0000256" key="3">
    <source>
        <dbReference type="ARBA" id="ARBA00023002"/>
    </source>
</evidence>
<dbReference type="GO" id="GO:0051537">
    <property type="term" value="F:2 iron, 2 sulfur cluster binding"/>
    <property type="evidence" value="ECO:0007669"/>
    <property type="project" value="UniProtKB-KW"/>
</dbReference>
<evidence type="ECO:0000256" key="5">
    <source>
        <dbReference type="ARBA" id="ARBA00023014"/>
    </source>
</evidence>
<dbReference type="SUPFAM" id="SSF54292">
    <property type="entry name" value="2Fe-2S ferredoxin-like"/>
    <property type="match status" value="1"/>
</dbReference>
<dbReference type="CDD" id="cd00207">
    <property type="entry name" value="fer2"/>
    <property type="match status" value="1"/>
</dbReference>
<sequence length="156" mass="16660">MQVEFQFNDERAICDIAGHETLLAVLRDKLGAMEVKYGCGEGACGSCVVLVDGNPLASCITLCASVDGSDIMSVKAPDPPGAWALLKDRFAAHEGAQCGFCTPGLLASCFALVQRGEKLTRQEIREALSGHLCRCTGYHHIVDAVEEAMAIWPTMS</sequence>
<reference evidence="7 8" key="1">
    <citation type="journal article" date="2014" name="BMC Genomics">
        <title>Comparison of environmental and isolate Sulfobacillus genomes reveals diverse carbon, sulfur, nitrogen, and hydrogen metabolisms.</title>
        <authorList>
            <person name="Justice N.B."/>
            <person name="Norman A."/>
            <person name="Brown C.T."/>
            <person name="Singh A."/>
            <person name="Thomas B.C."/>
            <person name="Banfield J.F."/>
        </authorList>
    </citation>
    <scope>NUCLEOTIDE SEQUENCE [LARGE SCALE GENOMIC DNA]</scope>
    <source>
        <strain evidence="7">AMDSBA1</strain>
    </source>
</reference>
<keyword evidence="2" id="KW-0479">Metal-binding</keyword>
<dbReference type="EMBL" id="PXYT01000015">
    <property type="protein sequence ID" value="PSR29595.1"/>
    <property type="molecule type" value="Genomic_DNA"/>
</dbReference>
<comment type="caution">
    <text evidence="7">The sequence shown here is derived from an EMBL/GenBank/DDBJ whole genome shotgun (WGS) entry which is preliminary data.</text>
</comment>
<keyword evidence="5" id="KW-0411">Iron-sulfur</keyword>
<dbReference type="SUPFAM" id="SSF47741">
    <property type="entry name" value="CO dehydrogenase ISP C-domain like"/>
    <property type="match status" value="1"/>
</dbReference>
<dbReference type="InterPro" id="IPR006058">
    <property type="entry name" value="2Fe2S_fd_BS"/>
</dbReference>
<keyword evidence="1" id="KW-0001">2Fe-2S</keyword>
<evidence type="ECO:0000256" key="2">
    <source>
        <dbReference type="ARBA" id="ARBA00022723"/>
    </source>
</evidence>
<dbReference type="Gene3D" id="1.10.150.120">
    <property type="entry name" value="[2Fe-2S]-binding domain"/>
    <property type="match status" value="1"/>
</dbReference>
<dbReference type="InterPro" id="IPR036884">
    <property type="entry name" value="2Fe-2S-bd_dom_sf"/>
</dbReference>
<evidence type="ECO:0000256" key="4">
    <source>
        <dbReference type="ARBA" id="ARBA00023004"/>
    </source>
</evidence>
<dbReference type="InterPro" id="IPR051452">
    <property type="entry name" value="Diverse_Oxidoreductases"/>
</dbReference>
<dbReference type="Gene3D" id="3.10.20.30">
    <property type="match status" value="1"/>
</dbReference>
<dbReference type="GO" id="GO:0046872">
    <property type="term" value="F:metal ion binding"/>
    <property type="evidence" value="ECO:0007669"/>
    <property type="project" value="UniProtKB-KW"/>
</dbReference>
<keyword evidence="4" id="KW-0408">Iron</keyword>